<reference evidence="1" key="1">
    <citation type="submission" date="2020-10" db="EMBL/GenBank/DDBJ databases">
        <title>Chromosome-scale genome assembly of the Allis shad, Alosa alosa.</title>
        <authorList>
            <person name="Margot Z."/>
            <person name="Christophe K."/>
            <person name="Cabau C."/>
            <person name="Louis A."/>
            <person name="Berthelot C."/>
            <person name="Parey E."/>
            <person name="Roest Crollius H."/>
            <person name="Montfort J."/>
            <person name="Robinson-Rechavi M."/>
            <person name="Bucao C."/>
            <person name="Bouchez O."/>
            <person name="Gislard M."/>
            <person name="Lluch J."/>
            <person name="Milhes M."/>
            <person name="Lampietro C."/>
            <person name="Lopez Roques C."/>
            <person name="Donnadieu C."/>
            <person name="Braasch I."/>
            <person name="Desvignes T."/>
            <person name="Postlethwait J."/>
            <person name="Bobe J."/>
            <person name="Guiguen Y."/>
        </authorList>
    </citation>
    <scope>NUCLEOTIDE SEQUENCE</scope>
    <source>
        <strain evidence="1">M-15738</strain>
        <tissue evidence="1">Blood</tissue>
    </source>
</reference>
<proteinExistence type="predicted"/>
<sequence length="57" mass="5964">MLSSGGCPVDAVEAVQWMLWRRSSGCCGGCPVLIDYTSATVQQNILTSAVIEAATCL</sequence>
<dbReference type="EMBL" id="JADWDJ010000002">
    <property type="protein sequence ID" value="KAG5285096.1"/>
    <property type="molecule type" value="Genomic_DNA"/>
</dbReference>
<evidence type="ECO:0000313" key="1">
    <source>
        <dbReference type="EMBL" id="KAG5285096.1"/>
    </source>
</evidence>
<dbReference type="Proteomes" id="UP000823561">
    <property type="component" value="Chromosome 2"/>
</dbReference>
<comment type="caution">
    <text evidence="1">The sequence shown here is derived from an EMBL/GenBank/DDBJ whole genome shotgun (WGS) entry which is preliminary data.</text>
</comment>
<organism evidence="1 2">
    <name type="scientific">Alosa alosa</name>
    <name type="common">allis shad</name>
    <dbReference type="NCBI Taxonomy" id="278164"/>
    <lineage>
        <taxon>Eukaryota</taxon>
        <taxon>Metazoa</taxon>
        <taxon>Chordata</taxon>
        <taxon>Craniata</taxon>
        <taxon>Vertebrata</taxon>
        <taxon>Euteleostomi</taxon>
        <taxon>Actinopterygii</taxon>
        <taxon>Neopterygii</taxon>
        <taxon>Teleostei</taxon>
        <taxon>Clupei</taxon>
        <taxon>Clupeiformes</taxon>
        <taxon>Clupeoidei</taxon>
        <taxon>Clupeidae</taxon>
        <taxon>Alosa</taxon>
    </lineage>
</organism>
<keyword evidence="2" id="KW-1185">Reference proteome</keyword>
<name>A0AAV6HGR6_9TELE</name>
<accession>A0AAV6HGR6</accession>
<gene>
    <name evidence="1" type="ORF">AALO_G00034040</name>
</gene>
<dbReference type="AlphaFoldDB" id="A0AAV6HGR6"/>
<protein>
    <submittedName>
        <fullName evidence="1">Uncharacterized protein</fullName>
    </submittedName>
</protein>
<evidence type="ECO:0000313" key="2">
    <source>
        <dbReference type="Proteomes" id="UP000823561"/>
    </source>
</evidence>